<evidence type="ECO:0000313" key="2">
    <source>
        <dbReference type="Proteomes" id="UP000262177"/>
    </source>
</evidence>
<name>A0A286TFK6_BIFBI</name>
<proteinExistence type="predicted"/>
<gene>
    <name evidence="1" type="ORF">BBJK_02960</name>
</gene>
<organism evidence="1 2">
    <name type="scientific">Bifidobacterium bifidum LMG 13195</name>
    <dbReference type="NCBI Taxonomy" id="1207542"/>
    <lineage>
        <taxon>Bacteria</taxon>
        <taxon>Bacillati</taxon>
        <taxon>Actinomycetota</taxon>
        <taxon>Actinomycetes</taxon>
        <taxon>Bifidobacteriales</taxon>
        <taxon>Bifidobacteriaceae</taxon>
        <taxon>Bifidobacterium</taxon>
    </lineage>
</organism>
<reference evidence="1 2" key="1">
    <citation type="journal article" date="2017" name="Biosci. Biotechnol. Biochem.">
        <title>Identification and characterization of a sulfoglycosidase from Bifidobacterium bifidum implicated in mucin glycan utilization.</title>
        <authorList>
            <person name="Katoh T."/>
            <person name="Maeshibu T."/>
            <person name="Kikkawa K."/>
            <person name="Gotoh A."/>
            <person name="Tomabechi Y."/>
            <person name="Nakamura M."/>
            <person name="Liao W.-H."/>
            <person name="Yamaguchi M."/>
            <person name="Ashida H."/>
            <person name="Yamamoto K."/>
            <person name="Katayama T."/>
        </authorList>
    </citation>
    <scope>NUCLEOTIDE SEQUENCE [LARGE SCALE GENOMIC DNA]</scope>
    <source>
        <strain evidence="1 2">JCM 7004</strain>
    </source>
</reference>
<evidence type="ECO:0000313" key="1">
    <source>
        <dbReference type="EMBL" id="BBA48987.1"/>
    </source>
</evidence>
<protein>
    <submittedName>
        <fullName evidence="1">Uncharacterized protein</fullName>
    </submittedName>
</protein>
<dbReference type="Proteomes" id="UP000262177">
    <property type="component" value="Chromosome"/>
</dbReference>
<dbReference type="AlphaFoldDB" id="A0A286TFK6"/>
<accession>A0A286TFK6</accession>
<dbReference type="EMBL" id="AP018131">
    <property type="protein sequence ID" value="BBA48987.1"/>
    <property type="molecule type" value="Genomic_DNA"/>
</dbReference>
<sequence>MSKSHPIVTEYDGRFHWWCSYDWDTGNRVQLHQHLDNAQEARL</sequence>